<sequence length="399" mass="44620">MAIYKLKDICLKIGSGATPKGGKEAYCDEGISLIRSQNVLDFTFSYDGLAHINDQQAEKLSNVEVKPQDILLNITGDSVARVCTVDPRALPARVNQHVAIIRPDENRVLSSYILYFLQMIKPYLLQIAAGGATRNALTKSMIENLELEVPDILSQKKIVSVLDDIQGKIRDNNEINKNLEQQAQELFKAWFVTFETFGGKMPSSWSVAKLGDIATIKTNSFSPAKTPTVMLEHYSIPAFDEQKYPVFELAANVKSNKYILTDNSVMISKLNPGIKRVWRPMCVSEFAVSSTEFIIFEANDPTYKDYVFSVIDSSTFSDWMCAHTTGSTNSRQRTTPSTTLEFQIALPTQEVVSDFCKIVTPMYDMIAQNTCENRKLAAFRDSLLPKLMSGELDVSNIDL</sequence>
<dbReference type="CDD" id="cd17256">
    <property type="entry name" value="RMtype1_S_EcoJA65PI-TRD1-CR1_like"/>
    <property type="match status" value="1"/>
</dbReference>
<keyword evidence="6" id="KW-0378">Hydrolase</keyword>
<keyword evidence="6" id="KW-0255">Endonuclease</keyword>
<gene>
    <name evidence="6" type="ORF">HFM93_06825</name>
</gene>
<dbReference type="EMBL" id="JAAWUZ010000019">
    <property type="protein sequence ID" value="NSG29995.1"/>
    <property type="molecule type" value="Genomic_DNA"/>
</dbReference>
<accession>A0ABX2GWM1</accession>
<evidence type="ECO:0000313" key="6">
    <source>
        <dbReference type="EMBL" id="NSG29995.1"/>
    </source>
</evidence>
<evidence type="ECO:0000256" key="3">
    <source>
        <dbReference type="ARBA" id="ARBA00023125"/>
    </source>
</evidence>
<keyword evidence="4" id="KW-0175">Coiled coil</keyword>
<dbReference type="InterPro" id="IPR000055">
    <property type="entry name" value="Restrct_endonuc_typeI_TRD"/>
</dbReference>
<dbReference type="InterPro" id="IPR052021">
    <property type="entry name" value="Type-I_RS_S_subunit"/>
</dbReference>
<comment type="similarity">
    <text evidence="1">Belongs to the type-I restriction system S methylase family.</text>
</comment>
<feature type="domain" description="Type I restriction modification DNA specificity" evidence="5">
    <location>
        <begin position="3"/>
        <end position="181"/>
    </location>
</feature>
<evidence type="ECO:0000256" key="1">
    <source>
        <dbReference type="ARBA" id="ARBA00010923"/>
    </source>
</evidence>
<dbReference type="PANTHER" id="PTHR30408:SF13">
    <property type="entry name" value="TYPE I RESTRICTION ENZYME HINDI SPECIFICITY SUBUNIT"/>
    <property type="match status" value="1"/>
</dbReference>
<dbReference type="InterPro" id="IPR044946">
    <property type="entry name" value="Restrct_endonuc_typeI_TRD_sf"/>
</dbReference>
<dbReference type="PANTHER" id="PTHR30408">
    <property type="entry name" value="TYPE-1 RESTRICTION ENZYME ECOKI SPECIFICITY PROTEIN"/>
    <property type="match status" value="1"/>
</dbReference>
<keyword evidence="3" id="KW-0238">DNA-binding</keyword>
<dbReference type="GO" id="GO:0004519">
    <property type="term" value="F:endonuclease activity"/>
    <property type="evidence" value="ECO:0007669"/>
    <property type="project" value="UniProtKB-KW"/>
</dbReference>
<dbReference type="Gene3D" id="3.90.220.20">
    <property type="entry name" value="DNA methylase specificity domains"/>
    <property type="match status" value="2"/>
</dbReference>
<keyword evidence="7" id="KW-1185">Reference proteome</keyword>
<dbReference type="Pfam" id="PF01420">
    <property type="entry name" value="Methylase_S"/>
    <property type="match status" value="1"/>
</dbReference>
<dbReference type="Proteomes" id="UP000821846">
    <property type="component" value="Unassembled WGS sequence"/>
</dbReference>
<name>A0ABX2GWM1_9FIRM</name>
<keyword evidence="2" id="KW-0680">Restriction system</keyword>
<protein>
    <submittedName>
        <fullName evidence="6">Restriction endonuclease subunit S</fullName>
    </submittedName>
</protein>
<feature type="coiled-coil region" evidence="4">
    <location>
        <begin position="162"/>
        <end position="189"/>
    </location>
</feature>
<evidence type="ECO:0000256" key="2">
    <source>
        <dbReference type="ARBA" id="ARBA00022747"/>
    </source>
</evidence>
<reference evidence="6 7" key="1">
    <citation type="journal article" date="2020" name="Cell Host Microbe">
        <title>Functional and Genomic Variation between Human-Derived Isolates of Lachnospiraceae Reveals Inter- and Intra-Species Diversity.</title>
        <authorList>
            <person name="Sorbara M.T."/>
            <person name="Littmann E.R."/>
            <person name="Fontana E."/>
            <person name="Moody T.U."/>
            <person name="Kohout C.E."/>
            <person name="Gjonbalaj M."/>
            <person name="Eaton V."/>
            <person name="Seok R."/>
            <person name="Leiner I.M."/>
            <person name="Pamer E.G."/>
        </authorList>
    </citation>
    <scope>NUCLEOTIDE SEQUENCE [LARGE SCALE GENOMIC DNA]</scope>
    <source>
        <strain evidence="6 7">MSK.14.16</strain>
    </source>
</reference>
<evidence type="ECO:0000256" key="4">
    <source>
        <dbReference type="SAM" id="Coils"/>
    </source>
</evidence>
<comment type="caution">
    <text evidence="6">The sequence shown here is derived from an EMBL/GenBank/DDBJ whole genome shotgun (WGS) entry which is preliminary data.</text>
</comment>
<proteinExistence type="inferred from homology"/>
<evidence type="ECO:0000313" key="7">
    <source>
        <dbReference type="Proteomes" id="UP000821846"/>
    </source>
</evidence>
<dbReference type="SUPFAM" id="SSF116734">
    <property type="entry name" value="DNA methylase specificity domain"/>
    <property type="match status" value="2"/>
</dbReference>
<keyword evidence="6" id="KW-0540">Nuclease</keyword>
<evidence type="ECO:0000259" key="5">
    <source>
        <dbReference type="Pfam" id="PF01420"/>
    </source>
</evidence>
<dbReference type="RefSeq" id="WP_173887215.1">
    <property type="nucleotide sequence ID" value="NZ_JAAWUZ010000019.1"/>
</dbReference>
<organism evidence="6 7">
    <name type="scientific">Faecalicatena fissicatena</name>
    <dbReference type="NCBI Taxonomy" id="290055"/>
    <lineage>
        <taxon>Bacteria</taxon>
        <taxon>Bacillati</taxon>
        <taxon>Bacillota</taxon>
        <taxon>Clostridia</taxon>
        <taxon>Lachnospirales</taxon>
        <taxon>Lachnospiraceae</taxon>
        <taxon>Faecalicatena</taxon>
    </lineage>
</organism>